<name>A0A418VEJ3_9DEIO</name>
<protein>
    <submittedName>
        <fullName evidence="1">Uncharacterized protein</fullName>
    </submittedName>
</protein>
<organism evidence="1 2">
    <name type="scientific">Deinococcus cavernae</name>
    <dbReference type="NCBI Taxonomy" id="2320857"/>
    <lineage>
        <taxon>Bacteria</taxon>
        <taxon>Thermotogati</taxon>
        <taxon>Deinococcota</taxon>
        <taxon>Deinococci</taxon>
        <taxon>Deinococcales</taxon>
        <taxon>Deinococcaceae</taxon>
        <taxon>Deinococcus</taxon>
    </lineage>
</organism>
<gene>
    <name evidence="1" type="ORF">D3875_04375</name>
</gene>
<comment type="caution">
    <text evidence="1">The sequence shown here is derived from an EMBL/GenBank/DDBJ whole genome shotgun (WGS) entry which is preliminary data.</text>
</comment>
<dbReference type="EMBL" id="QYUJ01000010">
    <property type="protein sequence ID" value="RJF74522.1"/>
    <property type="molecule type" value="Genomic_DNA"/>
</dbReference>
<proteinExistence type="predicted"/>
<reference evidence="1 2" key="1">
    <citation type="submission" date="2018-09" db="EMBL/GenBank/DDBJ databases">
        <authorList>
            <person name="Zhu H."/>
        </authorList>
    </citation>
    <scope>NUCLEOTIDE SEQUENCE [LARGE SCALE GENOMIC DNA]</scope>
    <source>
        <strain evidence="1 2">K2S05-167</strain>
    </source>
</reference>
<evidence type="ECO:0000313" key="1">
    <source>
        <dbReference type="EMBL" id="RJF74522.1"/>
    </source>
</evidence>
<dbReference type="Proteomes" id="UP000286287">
    <property type="component" value="Unassembled WGS sequence"/>
</dbReference>
<dbReference type="AlphaFoldDB" id="A0A418VEJ3"/>
<accession>A0A418VEJ3</accession>
<keyword evidence="2" id="KW-1185">Reference proteome</keyword>
<evidence type="ECO:0000313" key="2">
    <source>
        <dbReference type="Proteomes" id="UP000286287"/>
    </source>
</evidence>
<sequence length="102" mass="11250">MTHQLFAHASYNTSMHERATLSCRPAAALLTFCAVQLPEGWDGQRTVRVTDDQGHEAMMTVEAPVRDALRRAALLAPHGLCQRLDLGVDSSGLNVVEVYWES</sequence>